<dbReference type="Gene3D" id="1.20.1440.50">
    <property type="entry name" value="Ta0600-like"/>
    <property type="match status" value="1"/>
</dbReference>
<name>A0AB33ALC0_9STRE</name>
<organism evidence="2 3">
    <name type="scientific">Streptococcus lutetiensis 033</name>
    <dbReference type="NCBI Taxonomy" id="1076934"/>
    <lineage>
        <taxon>Bacteria</taxon>
        <taxon>Bacillati</taxon>
        <taxon>Bacillota</taxon>
        <taxon>Bacilli</taxon>
        <taxon>Lactobacillales</taxon>
        <taxon>Streptococcaceae</taxon>
        <taxon>Streptococcus</taxon>
    </lineage>
</organism>
<dbReference type="KEGG" id="slu:KE3_0861"/>
<sequence>MEEKCSELYKAIRNAYEDMTIRQDNDLSKILLSASNEVIRSGDAGLSALHLDRQLNLYSTRHDFSLPKGAKSLKQLTQEFAVDYRKSKEVSKCFKMDKTIVRRVGKDKL</sequence>
<evidence type="ECO:0000313" key="2">
    <source>
        <dbReference type="EMBL" id="AGS05360.1"/>
    </source>
</evidence>
<accession>A0AB33ALC0</accession>
<gene>
    <name evidence="2" type="ORF">KE3_0861</name>
</gene>
<dbReference type="Pfam" id="PF08951">
    <property type="entry name" value="EntA_Immun"/>
    <property type="match status" value="1"/>
</dbReference>
<dbReference type="RefSeq" id="WP_020916644.1">
    <property type="nucleotide sequence ID" value="NC_021900.1"/>
</dbReference>
<dbReference type="AlphaFoldDB" id="A0AB33ALC0"/>
<dbReference type="InterPro" id="IPR023130">
    <property type="entry name" value="Ta0600-like_sf"/>
</dbReference>
<dbReference type="SUPFAM" id="SSF109797">
    <property type="entry name" value="Bacteriocin immunity protein-like"/>
    <property type="match status" value="1"/>
</dbReference>
<dbReference type="EMBL" id="CP003025">
    <property type="protein sequence ID" value="AGS05360.1"/>
    <property type="molecule type" value="Genomic_DNA"/>
</dbReference>
<dbReference type="InterPro" id="IPR015046">
    <property type="entry name" value="LciA_Immunity-like"/>
</dbReference>
<dbReference type="GO" id="GO:0030153">
    <property type="term" value="P:bacteriocin immunity"/>
    <property type="evidence" value="ECO:0007669"/>
    <property type="project" value="UniProtKB-KW"/>
</dbReference>
<evidence type="ECO:0000256" key="1">
    <source>
        <dbReference type="ARBA" id="ARBA00023025"/>
    </source>
</evidence>
<protein>
    <recommendedName>
        <fullName evidence="4">Enterocin A Immunity</fullName>
    </recommendedName>
</protein>
<evidence type="ECO:0000313" key="3">
    <source>
        <dbReference type="Proteomes" id="UP000015268"/>
    </source>
</evidence>
<keyword evidence="3" id="KW-1185">Reference proteome</keyword>
<proteinExistence type="predicted"/>
<evidence type="ECO:0008006" key="4">
    <source>
        <dbReference type="Google" id="ProtNLM"/>
    </source>
</evidence>
<reference evidence="2 3" key="1">
    <citation type="journal article" date="2013" name="BMC Microbiol.">
        <title>Dynamics of fecal microbial communities in children with diarrhea of unknown etiology and genomic analysis of associated Streptococcus lutetiensis.</title>
        <authorList>
            <person name="Jin D."/>
            <person name="Chen C."/>
            <person name="Li L."/>
            <person name="Lu S."/>
            <person name="Li Z."/>
            <person name="Zhou Z."/>
            <person name="Jing H."/>
            <person name="Xu Y."/>
            <person name="Du P."/>
            <person name="Wang H."/>
            <person name="Xiong Y."/>
            <person name="Zheng H."/>
            <person name="Bai X."/>
            <person name="Sun H."/>
            <person name="Wang L."/>
            <person name="Ye C."/>
            <person name="Gottschalk M."/>
            <person name="Xu J."/>
        </authorList>
    </citation>
    <scope>NUCLEOTIDE SEQUENCE [LARGE SCALE GENOMIC DNA]</scope>
    <source>
        <strain evidence="2 3">033</strain>
    </source>
</reference>
<dbReference type="Proteomes" id="UP000015268">
    <property type="component" value="Chromosome"/>
</dbReference>
<keyword evidence="1" id="KW-0079">Bacteriocin immunity</keyword>